<dbReference type="AlphaFoldDB" id="A0A211YP97"/>
<comment type="caution">
    <text evidence="4">The sequence shown here is derived from an EMBL/GenBank/DDBJ whole genome shotgun (WGS) entry which is preliminary data.</text>
</comment>
<evidence type="ECO:0000256" key="1">
    <source>
        <dbReference type="ARBA" id="ARBA00023118"/>
    </source>
</evidence>
<dbReference type="PANTHER" id="PTHR39965:SF1">
    <property type="entry name" value="CRISPR SYSTEM CMR SUBUNIT CMR6"/>
    <property type="match status" value="1"/>
</dbReference>
<keyword evidence="1" id="KW-0051">Antiviral defense</keyword>
<proteinExistence type="predicted"/>
<dbReference type="NCBIfam" id="TIGR01898">
    <property type="entry name" value="cas_TM1791_cmr6"/>
    <property type="match status" value="1"/>
</dbReference>
<evidence type="ECO:0000313" key="4">
    <source>
        <dbReference type="EMBL" id="OWJ54677.1"/>
    </source>
</evidence>
<gene>
    <name evidence="4" type="ORF">Pdsh_06575</name>
    <name evidence="3" type="ORF">Pdsh_06790</name>
</gene>
<evidence type="ECO:0000313" key="3">
    <source>
        <dbReference type="EMBL" id="OWJ54497.1"/>
    </source>
</evidence>
<dbReference type="PANTHER" id="PTHR39965">
    <property type="entry name" value="CRISPR SYSTEM CMR SUBUNIT CMR6"/>
    <property type="match status" value="1"/>
</dbReference>
<evidence type="ECO:0000313" key="5">
    <source>
        <dbReference type="Proteomes" id="UP000196694"/>
    </source>
</evidence>
<dbReference type="EMBL" id="NCQP01000003">
    <property type="protein sequence ID" value="OWJ54677.1"/>
    <property type="molecule type" value="Genomic_DNA"/>
</dbReference>
<dbReference type="Proteomes" id="UP000196694">
    <property type="component" value="Unassembled WGS sequence"/>
</dbReference>
<evidence type="ECO:0000259" key="2">
    <source>
        <dbReference type="Pfam" id="PF03787"/>
    </source>
</evidence>
<keyword evidence="5" id="KW-1185">Reference proteome</keyword>
<accession>A0A211YP97</accession>
<sequence>MKTLRGEFTVKKFGSILLRTINDYTEAVLGTVKKKGLLSLKDEKPEVLRQISESLTSLIVGTSSARIALVRNLLDEQVKGLLETGHAVVVIDAKLTDRGLVGAGGGLLASVFEVGLAWDLLLDLPYVPGSSFKGAVSAFAEVSAGCDRLRARRRGSEDKCVAEKEHAERLDALRALFGDSSDSDGSMGSLLFLDAYPVEPGRRGRLVEPAVITPHYHRGGEPVRYEYEAQPVPVPHVVLAPGVVFRFITALPLDRRNEIAEALGALGLHVNNDSVEVSVAALVSSALAKGGIGARTTKGYGVFQLVSARIAKPKPKA</sequence>
<dbReference type="InterPro" id="IPR010172">
    <property type="entry name" value="CRISPR-assoc_prot_TM1791"/>
</dbReference>
<dbReference type="InterPro" id="IPR005537">
    <property type="entry name" value="RAMP_III_fam"/>
</dbReference>
<name>A0A211YP97_9CREN</name>
<protein>
    <submittedName>
        <fullName evidence="4">Type III-B CRISPR module RAMP protein Cmr6</fullName>
    </submittedName>
</protein>
<dbReference type="GO" id="GO:0051607">
    <property type="term" value="P:defense response to virus"/>
    <property type="evidence" value="ECO:0007669"/>
    <property type="project" value="UniProtKB-KW"/>
</dbReference>
<reference evidence="4 5" key="1">
    <citation type="submission" date="2017-05" db="EMBL/GenBank/DDBJ databases">
        <title>The draft genome of the hyperthermophilic archaeon 'Pyrodictium delaneyi strain Hulk', an iron and nitrate reducer, reveals the capacity for sulfate reduction.</title>
        <authorList>
            <person name="Demey L.M."/>
            <person name="Miller C."/>
            <person name="Manzella M."/>
            <person name="Reguera G."/>
            <person name="Kashefi K."/>
        </authorList>
    </citation>
    <scope>NUCLEOTIDE SEQUENCE [LARGE SCALE GENOMIC DNA]</scope>
    <source>
        <strain evidence="4 5">Hulk</strain>
    </source>
</reference>
<feature type="domain" description="CRISPR type III-associated protein" evidence="2">
    <location>
        <begin position="104"/>
        <end position="303"/>
    </location>
</feature>
<dbReference type="Pfam" id="PF03787">
    <property type="entry name" value="RAMPs"/>
    <property type="match status" value="1"/>
</dbReference>
<dbReference type="EMBL" id="NCQP01000005">
    <property type="protein sequence ID" value="OWJ54497.1"/>
    <property type="molecule type" value="Genomic_DNA"/>
</dbReference>
<organism evidence="4 5">
    <name type="scientific">Pyrodictium delaneyi</name>
    <dbReference type="NCBI Taxonomy" id="1273541"/>
    <lineage>
        <taxon>Archaea</taxon>
        <taxon>Thermoproteota</taxon>
        <taxon>Thermoprotei</taxon>
        <taxon>Desulfurococcales</taxon>
        <taxon>Pyrodictiaceae</taxon>
        <taxon>Pyrodictium</taxon>
    </lineage>
</organism>